<dbReference type="GO" id="GO:0015833">
    <property type="term" value="P:peptide transport"/>
    <property type="evidence" value="ECO:0007669"/>
    <property type="project" value="TreeGrafter"/>
</dbReference>
<reference evidence="7" key="2">
    <citation type="submission" date="2020-09" db="EMBL/GenBank/DDBJ databases">
        <authorList>
            <person name="Sun Q."/>
            <person name="Ohkuma M."/>
        </authorList>
    </citation>
    <scope>NUCLEOTIDE SEQUENCE</scope>
    <source>
        <strain evidence="7">JCM 15325</strain>
    </source>
</reference>
<evidence type="ECO:0000256" key="3">
    <source>
        <dbReference type="ARBA" id="ARBA00022448"/>
    </source>
</evidence>
<gene>
    <name evidence="7" type="ORF">GCM10007968_31010</name>
</gene>
<dbReference type="Gene3D" id="3.90.76.10">
    <property type="entry name" value="Dipeptide-binding Protein, Domain 1"/>
    <property type="match status" value="1"/>
</dbReference>
<evidence type="ECO:0000256" key="2">
    <source>
        <dbReference type="ARBA" id="ARBA00005695"/>
    </source>
</evidence>
<dbReference type="PIRSF" id="PIRSF002741">
    <property type="entry name" value="MppA"/>
    <property type="match status" value="1"/>
</dbReference>
<evidence type="ECO:0000313" key="8">
    <source>
        <dbReference type="Proteomes" id="UP000654670"/>
    </source>
</evidence>
<dbReference type="PANTHER" id="PTHR30290">
    <property type="entry name" value="PERIPLASMIC BINDING COMPONENT OF ABC TRANSPORTER"/>
    <property type="match status" value="1"/>
</dbReference>
<dbReference type="Proteomes" id="UP000654670">
    <property type="component" value="Unassembled WGS sequence"/>
</dbReference>
<protein>
    <submittedName>
        <fullName evidence="7">ABC transporter substrate-binding protein</fullName>
    </submittedName>
</protein>
<dbReference type="InterPro" id="IPR039424">
    <property type="entry name" value="SBP_5"/>
</dbReference>
<feature type="domain" description="Solute-binding protein family 5" evidence="6">
    <location>
        <begin position="84"/>
        <end position="453"/>
    </location>
</feature>
<comment type="caution">
    <text evidence="7">The sequence shown here is derived from an EMBL/GenBank/DDBJ whole genome shotgun (WGS) entry which is preliminary data.</text>
</comment>
<keyword evidence="3" id="KW-0813">Transport</keyword>
<dbReference type="RefSeq" id="WP_188805018.1">
    <property type="nucleotide sequence ID" value="NZ_BMOK01000020.1"/>
</dbReference>
<dbReference type="AlphaFoldDB" id="A0A917W584"/>
<evidence type="ECO:0000256" key="5">
    <source>
        <dbReference type="SAM" id="SignalP"/>
    </source>
</evidence>
<dbReference type="Gene3D" id="3.40.190.10">
    <property type="entry name" value="Periplasmic binding protein-like II"/>
    <property type="match status" value="1"/>
</dbReference>
<dbReference type="PROSITE" id="PS51257">
    <property type="entry name" value="PROKAR_LIPOPROTEIN"/>
    <property type="match status" value="1"/>
</dbReference>
<accession>A0A917W584</accession>
<comment type="similarity">
    <text evidence="2">Belongs to the bacterial solute-binding protein 5 family.</text>
</comment>
<evidence type="ECO:0000313" key="7">
    <source>
        <dbReference type="EMBL" id="GGL64808.1"/>
    </source>
</evidence>
<keyword evidence="4 5" id="KW-0732">Signal</keyword>
<dbReference type="EMBL" id="BMOK01000020">
    <property type="protein sequence ID" value="GGL64808.1"/>
    <property type="molecule type" value="Genomic_DNA"/>
</dbReference>
<keyword evidence="8" id="KW-1185">Reference proteome</keyword>
<dbReference type="PANTHER" id="PTHR30290:SF9">
    <property type="entry name" value="OLIGOPEPTIDE-BINDING PROTEIN APPA"/>
    <property type="match status" value="1"/>
</dbReference>
<dbReference type="InterPro" id="IPR023765">
    <property type="entry name" value="SBP_5_CS"/>
</dbReference>
<dbReference type="Pfam" id="PF00496">
    <property type="entry name" value="SBP_bac_5"/>
    <property type="match status" value="1"/>
</dbReference>
<feature type="chain" id="PRO_5039022536" evidence="5">
    <location>
        <begin position="20"/>
        <end position="535"/>
    </location>
</feature>
<dbReference type="InterPro" id="IPR000914">
    <property type="entry name" value="SBP_5_dom"/>
</dbReference>
<organism evidence="7 8">
    <name type="scientific">Sporolactobacillus putidus</name>
    <dbReference type="NCBI Taxonomy" id="492735"/>
    <lineage>
        <taxon>Bacteria</taxon>
        <taxon>Bacillati</taxon>
        <taxon>Bacillota</taxon>
        <taxon>Bacilli</taxon>
        <taxon>Bacillales</taxon>
        <taxon>Sporolactobacillaceae</taxon>
        <taxon>Sporolactobacillus</taxon>
    </lineage>
</organism>
<proteinExistence type="inferred from homology"/>
<evidence type="ECO:0000259" key="6">
    <source>
        <dbReference type="Pfam" id="PF00496"/>
    </source>
</evidence>
<reference evidence="7" key="1">
    <citation type="journal article" date="2014" name="Int. J. Syst. Evol. Microbiol.">
        <title>Complete genome sequence of Corynebacterium casei LMG S-19264T (=DSM 44701T), isolated from a smear-ripened cheese.</title>
        <authorList>
            <consortium name="US DOE Joint Genome Institute (JGI-PGF)"/>
            <person name="Walter F."/>
            <person name="Albersmeier A."/>
            <person name="Kalinowski J."/>
            <person name="Ruckert C."/>
        </authorList>
    </citation>
    <scope>NUCLEOTIDE SEQUENCE</scope>
    <source>
        <strain evidence="7">JCM 15325</strain>
    </source>
</reference>
<feature type="signal peptide" evidence="5">
    <location>
        <begin position="1"/>
        <end position="19"/>
    </location>
</feature>
<dbReference type="GO" id="GO:0042597">
    <property type="term" value="C:periplasmic space"/>
    <property type="evidence" value="ECO:0007669"/>
    <property type="project" value="UniProtKB-ARBA"/>
</dbReference>
<dbReference type="GO" id="GO:1904680">
    <property type="term" value="F:peptide transmembrane transporter activity"/>
    <property type="evidence" value="ECO:0007669"/>
    <property type="project" value="TreeGrafter"/>
</dbReference>
<sequence>MRKKYLVLTLTLIVALAMALTGCASGGSSGSSSSAAGKTLIFGRGADTTSLDPAAVTDGESFRVTQNVFDTLVSYDYSKQSTNVIPSLATSWTITNGGKTYTFKLRKGVKFQDGTDFNAQAVVFNFDRWMNGKASGQFAYFPSMFGGYKGDPGLVIQNVTASDANTVVFDLTRPSAPFLKNLAMSPFAISSPAAIKKYGKNYGTTAAVGTGAYVFKSWKRNDTITLTKNKSYWKSGFPKLDTLVFKVIPDNSARLNALKNGEIDMMDGVNPSDVSGLKGNNQLQVYYRPPMNVAYLGFNVTMKPFDNPKVRQALNMAVDKQGIIKAFYNGQAQAATNPMPPSLLGYDNSITPYPYDLTAAKKLLADAGYPNGFSTTLYTMANPRDYMPEPQNVAQSIQSTFGKIGVKVNIVTVEWSSYIDKLMKGGIPMYIMGWTGDNGDPDNFLYTLLDKDSIGSNNFSFYSNDQLHNILISAQSQTNDAQRVALYNQAQVILHNDAPWVPLVYAKPVLVGKSTITGYKPSPTGTEPFENISIK</sequence>
<dbReference type="GO" id="GO:0043190">
    <property type="term" value="C:ATP-binding cassette (ABC) transporter complex"/>
    <property type="evidence" value="ECO:0007669"/>
    <property type="project" value="InterPro"/>
</dbReference>
<dbReference type="SUPFAM" id="SSF53850">
    <property type="entry name" value="Periplasmic binding protein-like II"/>
    <property type="match status" value="1"/>
</dbReference>
<dbReference type="CDD" id="cd08493">
    <property type="entry name" value="PBP2_DppA_like"/>
    <property type="match status" value="1"/>
</dbReference>
<dbReference type="InterPro" id="IPR030678">
    <property type="entry name" value="Peptide/Ni-bd"/>
</dbReference>
<dbReference type="Gene3D" id="3.10.105.10">
    <property type="entry name" value="Dipeptide-binding Protein, Domain 3"/>
    <property type="match status" value="1"/>
</dbReference>
<evidence type="ECO:0000256" key="1">
    <source>
        <dbReference type="ARBA" id="ARBA00004193"/>
    </source>
</evidence>
<comment type="subcellular location">
    <subcellularLocation>
        <location evidence="1">Cell membrane</location>
        <topology evidence="1">Lipid-anchor</topology>
    </subcellularLocation>
</comment>
<name>A0A917W584_9BACL</name>
<evidence type="ECO:0000256" key="4">
    <source>
        <dbReference type="ARBA" id="ARBA00022729"/>
    </source>
</evidence>
<dbReference type="PROSITE" id="PS01040">
    <property type="entry name" value="SBP_BACTERIAL_5"/>
    <property type="match status" value="1"/>
</dbReference>